<proteinExistence type="predicted"/>
<dbReference type="AlphaFoldDB" id="A0A2C5Z4D4"/>
<evidence type="ECO:0000313" key="3">
    <source>
        <dbReference type="Proteomes" id="UP000226431"/>
    </source>
</evidence>
<organism evidence="2 3">
    <name type="scientific">Ophiocordyceps camponoti-rufipedis</name>
    <dbReference type="NCBI Taxonomy" id="2004952"/>
    <lineage>
        <taxon>Eukaryota</taxon>
        <taxon>Fungi</taxon>
        <taxon>Dikarya</taxon>
        <taxon>Ascomycota</taxon>
        <taxon>Pezizomycotina</taxon>
        <taxon>Sordariomycetes</taxon>
        <taxon>Hypocreomycetidae</taxon>
        <taxon>Hypocreales</taxon>
        <taxon>Ophiocordycipitaceae</taxon>
        <taxon>Ophiocordyceps</taxon>
    </lineage>
</organism>
<reference evidence="2 3" key="1">
    <citation type="submission" date="2017-06" db="EMBL/GenBank/DDBJ databases">
        <title>Ant-infecting Ophiocordyceps genomes reveal a high diversity of potential behavioral manipulation genes and a possible major role for enterotoxins.</title>
        <authorList>
            <person name="De Bekker C."/>
            <person name="Evans H.C."/>
            <person name="Brachmann A."/>
            <person name="Hughes D.P."/>
        </authorList>
    </citation>
    <scope>NUCLEOTIDE SEQUENCE [LARGE SCALE GENOMIC DNA]</scope>
    <source>
        <strain evidence="2 3">Map16</strain>
    </source>
</reference>
<gene>
    <name evidence="2" type="ORF">CDD80_2783</name>
</gene>
<evidence type="ECO:0000313" key="2">
    <source>
        <dbReference type="EMBL" id="PHH74846.1"/>
    </source>
</evidence>
<name>A0A2C5Z4D4_9HYPO</name>
<dbReference type="EMBL" id="NJES01000249">
    <property type="protein sequence ID" value="PHH74846.1"/>
    <property type="molecule type" value="Genomic_DNA"/>
</dbReference>
<evidence type="ECO:0000256" key="1">
    <source>
        <dbReference type="SAM" id="MobiDB-lite"/>
    </source>
</evidence>
<accession>A0A2C5Z4D4</accession>
<feature type="compositionally biased region" description="Basic and acidic residues" evidence="1">
    <location>
        <begin position="22"/>
        <end position="57"/>
    </location>
</feature>
<dbReference type="Proteomes" id="UP000226431">
    <property type="component" value="Unassembled WGS sequence"/>
</dbReference>
<comment type="caution">
    <text evidence="2">The sequence shown here is derived from an EMBL/GenBank/DDBJ whole genome shotgun (WGS) entry which is preliminary data.</text>
</comment>
<sequence length="122" mass="13238">MEAAAGPLISSPVRNMDQCKSPQREIAQEPNKTKETPKNKFNTYKDEKQKKKEKDKGSLLVLSAAKSRSPQLSPLTKIPGQKITDDEQTDSRCLGAAVHPGCVAGDVECLGLTHRLGTLPVL</sequence>
<feature type="region of interest" description="Disordered" evidence="1">
    <location>
        <begin position="1"/>
        <end position="85"/>
    </location>
</feature>
<keyword evidence="3" id="KW-1185">Reference proteome</keyword>
<protein>
    <submittedName>
        <fullName evidence="2">Uncharacterized protein</fullName>
    </submittedName>
</protein>